<dbReference type="KEGG" id="smiz:4412673_01367"/>
<dbReference type="SUPFAM" id="SSF48452">
    <property type="entry name" value="TPR-like"/>
    <property type="match status" value="1"/>
</dbReference>
<dbReference type="SMART" id="SM00387">
    <property type="entry name" value="HATPase_c"/>
    <property type="match status" value="1"/>
</dbReference>
<comment type="catalytic activity">
    <reaction evidence="1">
        <text>ATP + protein L-histidine = ADP + protein N-phospho-L-histidine.</text>
        <dbReference type="EC" id="2.7.13.3"/>
    </reaction>
</comment>
<dbReference type="CDD" id="cd16917">
    <property type="entry name" value="HATPase_UhpB-NarQ-NarX-like"/>
    <property type="match status" value="1"/>
</dbReference>
<protein>
    <recommendedName>
        <fullName evidence="2">histidine kinase</fullName>
        <ecNumber evidence="2">2.7.13.3</ecNumber>
    </recommendedName>
</protein>
<dbReference type="InterPro" id="IPR050482">
    <property type="entry name" value="Sensor_HK_TwoCompSys"/>
</dbReference>
<dbReference type="PROSITE" id="PS51257">
    <property type="entry name" value="PROKAR_LIPOPROTEIN"/>
    <property type="match status" value="1"/>
</dbReference>
<proteinExistence type="predicted"/>
<feature type="transmembrane region" description="Helical" evidence="6">
    <location>
        <begin position="334"/>
        <end position="354"/>
    </location>
</feature>
<keyword evidence="3" id="KW-0808">Transferase</keyword>
<keyword evidence="6" id="KW-0812">Transmembrane</keyword>
<evidence type="ECO:0000256" key="4">
    <source>
        <dbReference type="ARBA" id="ARBA00022777"/>
    </source>
</evidence>
<dbReference type="RefSeq" id="WP_139185402.1">
    <property type="nucleotide sequence ID" value="NZ_FNGK01000001.1"/>
</dbReference>
<evidence type="ECO:0000256" key="2">
    <source>
        <dbReference type="ARBA" id="ARBA00012438"/>
    </source>
</evidence>
<evidence type="ECO:0000313" key="8">
    <source>
        <dbReference type="EMBL" id="SNV47357.1"/>
    </source>
</evidence>
<evidence type="ECO:0000256" key="3">
    <source>
        <dbReference type="ARBA" id="ARBA00022679"/>
    </source>
</evidence>
<dbReference type="AlphaFoldDB" id="A0AAJ5BZM4"/>
<dbReference type="EC" id="2.7.13.3" evidence="2"/>
<feature type="domain" description="Histidine kinase/HSP90-like ATPase" evidence="7">
    <location>
        <begin position="471"/>
        <end position="562"/>
    </location>
</feature>
<evidence type="ECO:0000259" key="7">
    <source>
        <dbReference type="SMART" id="SM00387"/>
    </source>
</evidence>
<dbReference type="InterPro" id="IPR003594">
    <property type="entry name" value="HATPase_dom"/>
</dbReference>
<gene>
    <name evidence="8" type="ORF">SAMEA4412673_01367</name>
</gene>
<dbReference type="InterPro" id="IPR019734">
    <property type="entry name" value="TPR_rpt"/>
</dbReference>
<dbReference type="Gene3D" id="3.30.565.10">
    <property type="entry name" value="Histidine kinase-like ATPase, C-terminal domain"/>
    <property type="match status" value="1"/>
</dbReference>
<organism evidence="8 9">
    <name type="scientific">Sphingobacterium mizutaii</name>
    <dbReference type="NCBI Taxonomy" id="1010"/>
    <lineage>
        <taxon>Bacteria</taxon>
        <taxon>Pseudomonadati</taxon>
        <taxon>Bacteroidota</taxon>
        <taxon>Sphingobacteriia</taxon>
        <taxon>Sphingobacteriales</taxon>
        <taxon>Sphingobacteriaceae</taxon>
        <taxon>Sphingobacterium</taxon>
    </lineage>
</organism>
<dbReference type="EMBL" id="LT906468">
    <property type="protein sequence ID" value="SNV47357.1"/>
    <property type="molecule type" value="Genomic_DNA"/>
</dbReference>
<dbReference type="PANTHER" id="PTHR24421">
    <property type="entry name" value="NITRATE/NITRITE SENSOR PROTEIN NARX-RELATED"/>
    <property type="match status" value="1"/>
</dbReference>
<evidence type="ECO:0000256" key="6">
    <source>
        <dbReference type="SAM" id="Phobius"/>
    </source>
</evidence>
<dbReference type="Pfam" id="PF13181">
    <property type="entry name" value="TPR_8"/>
    <property type="match status" value="1"/>
</dbReference>
<dbReference type="PANTHER" id="PTHR24421:SF10">
    <property type="entry name" value="NITRATE_NITRITE SENSOR PROTEIN NARQ"/>
    <property type="match status" value="1"/>
</dbReference>
<reference evidence="8 9" key="1">
    <citation type="submission" date="2017-06" db="EMBL/GenBank/DDBJ databases">
        <authorList>
            <consortium name="Pathogen Informatics"/>
        </authorList>
    </citation>
    <scope>NUCLEOTIDE SEQUENCE [LARGE SCALE GENOMIC DNA]</scope>
    <source>
        <strain evidence="8 9">NCTC12149</strain>
    </source>
</reference>
<dbReference type="GO" id="GO:0004673">
    <property type="term" value="F:protein histidine kinase activity"/>
    <property type="evidence" value="ECO:0007669"/>
    <property type="project" value="UniProtKB-EC"/>
</dbReference>
<sequence length="562" mass="64989">MKPLLLLIGILFLVSCENRIKSTQEPEKNPYYEQAYEFLDKNEFDSAFVYFEKAKSLFLERNDSVGVAESLINMAITQADFGDYYGSQETSTQAIEYLNLNDSSQHALLGMVYNNLSNVYTSLKDTEKAIESNQLAIQYTSSPTNRKVYENNLASTYIANQEYEKASEILKELVSHADSNSIDYARFLTNYARAKSHLDTAYKLLPVLKKAMQIRRKNKDPWGLNSSYSHIANYYKERNKDSALFYSMQQFDIAKTIKNPDAQMDALQRVLELSVLEENRPFLEKYHQIQDSVEIARLTAKNQFALIRYEVEKSKTNNLKLSNEIAEKQYRLNLMRVLLVGLIIVAALSSFYFLNWHKRRKQRMELEAENRVKESQLKTSRKVHDVVANGIYRVMAELENRDDVNREELLDRLEILYDKSRDISYEVEDLGMGDIPFHLAISELLKSFANEDRTVLIAGNEEATWDRLNAVQKDNLEQVLQELMVNMQKHSKAQEVIVRFDYEGNILHIYYKDDGIGLSESPKYGNGFMNTENRINLLKGTLTFEKNNNSGLGIHISIPIQK</sequence>
<keyword evidence="4 8" id="KW-0418">Kinase</keyword>
<dbReference type="Gene3D" id="1.25.40.10">
    <property type="entry name" value="Tetratricopeptide repeat domain"/>
    <property type="match status" value="3"/>
</dbReference>
<evidence type="ECO:0000256" key="5">
    <source>
        <dbReference type="ARBA" id="ARBA00023012"/>
    </source>
</evidence>
<evidence type="ECO:0000313" key="9">
    <source>
        <dbReference type="Proteomes" id="UP000215355"/>
    </source>
</evidence>
<dbReference type="InterPro" id="IPR011990">
    <property type="entry name" value="TPR-like_helical_dom_sf"/>
</dbReference>
<accession>A0AAJ5BZM4</accession>
<name>A0AAJ5BZM4_9SPHI</name>
<dbReference type="Proteomes" id="UP000215355">
    <property type="component" value="Chromosome 1"/>
</dbReference>
<dbReference type="SUPFAM" id="SSF55874">
    <property type="entry name" value="ATPase domain of HSP90 chaperone/DNA topoisomerase II/histidine kinase"/>
    <property type="match status" value="1"/>
</dbReference>
<keyword evidence="6" id="KW-1133">Transmembrane helix</keyword>
<keyword evidence="6" id="KW-0472">Membrane</keyword>
<keyword evidence="5" id="KW-0902">Two-component regulatory system</keyword>
<evidence type="ECO:0000256" key="1">
    <source>
        <dbReference type="ARBA" id="ARBA00000085"/>
    </source>
</evidence>
<dbReference type="GO" id="GO:0000160">
    <property type="term" value="P:phosphorelay signal transduction system"/>
    <property type="evidence" value="ECO:0007669"/>
    <property type="project" value="UniProtKB-KW"/>
</dbReference>
<dbReference type="InterPro" id="IPR036890">
    <property type="entry name" value="HATPase_C_sf"/>
</dbReference>